<keyword evidence="3" id="KW-1185">Reference proteome</keyword>
<keyword evidence="1" id="KW-0812">Transmembrane</keyword>
<evidence type="ECO:0000256" key="1">
    <source>
        <dbReference type="SAM" id="Phobius"/>
    </source>
</evidence>
<proteinExistence type="predicted"/>
<dbReference type="EMBL" id="AP018449">
    <property type="protein sequence ID" value="BBB90109.1"/>
    <property type="molecule type" value="Genomic_DNA"/>
</dbReference>
<reference evidence="2 3" key="1">
    <citation type="journal article" date="2018" name="Int. J. Syst. Evol. Microbiol.">
        <title>Methylomusa anaerophila gen. nov., sp. nov., an anaerobic methanol-utilizing bacterium isolated from a microbial fuel cell.</title>
        <authorList>
            <person name="Amano N."/>
            <person name="Yamamuro A."/>
            <person name="Miyahara M."/>
            <person name="Kouzuma A."/>
            <person name="Abe T."/>
            <person name="Watanabe K."/>
        </authorList>
    </citation>
    <scope>NUCLEOTIDE SEQUENCE [LARGE SCALE GENOMIC DNA]</scope>
    <source>
        <strain evidence="2 3">MMFC1</strain>
    </source>
</reference>
<organism evidence="2 3">
    <name type="scientific">Methylomusa anaerophila</name>
    <dbReference type="NCBI Taxonomy" id="1930071"/>
    <lineage>
        <taxon>Bacteria</taxon>
        <taxon>Bacillati</taxon>
        <taxon>Bacillota</taxon>
        <taxon>Negativicutes</taxon>
        <taxon>Selenomonadales</taxon>
        <taxon>Sporomusaceae</taxon>
        <taxon>Methylomusa</taxon>
    </lineage>
</organism>
<keyword evidence="1" id="KW-1133">Transmembrane helix</keyword>
<evidence type="ECO:0000313" key="2">
    <source>
        <dbReference type="EMBL" id="BBB90109.1"/>
    </source>
</evidence>
<dbReference type="KEGG" id="mana:MAMMFC1_00757"/>
<dbReference type="Proteomes" id="UP000276437">
    <property type="component" value="Chromosome"/>
</dbReference>
<keyword evidence="1" id="KW-0472">Membrane</keyword>
<sequence length="36" mass="3841">MFWITLAIGALIGAAITAIVIGLCIKKPDSRNKNNI</sequence>
<evidence type="ECO:0000313" key="3">
    <source>
        <dbReference type="Proteomes" id="UP000276437"/>
    </source>
</evidence>
<dbReference type="AlphaFoldDB" id="A0A348AGB1"/>
<protein>
    <submittedName>
        <fullName evidence="2">Uncharacterized protein</fullName>
    </submittedName>
</protein>
<name>A0A348AGB1_9FIRM</name>
<accession>A0A348AGB1</accession>
<feature type="transmembrane region" description="Helical" evidence="1">
    <location>
        <begin position="6"/>
        <end position="25"/>
    </location>
</feature>
<gene>
    <name evidence="2" type="ORF">MAMMFC1_00757</name>
</gene>